<comment type="similarity">
    <text evidence="5 6">Belongs to the XseA family.</text>
</comment>
<dbReference type="GO" id="GO:0008855">
    <property type="term" value="F:exodeoxyribonuclease VII activity"/>
    <property type="evidence" value="ECO:0007669"/>
    <property type="project" value="UniProtKB-EC"/>
</dbReference>
<dbReference type="Proteomes" id="UP001595379">
    <property type="component" value="Unassembled WGS sequence"/>
</dbReference>
<proteinExistence type="inferred from homology"/>
<dbReference type="NCBIfam" id="TIGR00237">
    <property type="entry name" value="xseA"/>
    <property type="match status" value="1"/>
</dbReference>
<dbReference type="Pfam" id="PF02601">
    <property type="entry name" value="Exonuc_VII_L"/>
    <property type="match status" value="1"/>
</dbReference>
<dbReference type="PANTHER" id="PTHR30008">
    <property type="entry name" value="EXODEOXYRIBONUCLEASE 7 LARGE SUBUNIT"/>
    <property type="match status" value="1"/>
</dbReference>
<evidence type="ECO:0000313" key="10">
    <source>
        <dbReference type="EMBL" id="MFC2926503.1"/>
    </source>
</evidence>
<keyword evidence="3 5" id="KW-0378">Hydrolase</keyword>
<comment type="catalytic activity">
    <reaction evidence="5 6">
        <text>Exonucleolytic cleavage in either 5'- to 3'- or 3'- to 5'-direction to yield nucleoside 5'-phosphates.</text>
        <dbReference type="EC" id="3.1.11.6"/>
    </reaction>
</comment>
<reference evidence="11" key="1">
    <citation type="journal article" date="2019" name="Int. J. Syst. Evol. Microbiol.">
        <title>The Global Catalogue of Microorganisms (GCM) 10K type strain sequencing project: providing services to taxonomists for standard genome sequencing and annotation.</title>
        <authorList>
            <consortium name="The Broad Institute Genomics Platform"/>
            <consortium name="The Broad Institute Genome Sequencing Center for Infectious Disease"/>
            <person name="Wu L."/>
            <person name="Ma J."/>
        </authorList>
    </citation>
    <scope>NUCLEOTIDE SEQUENCE [LARGE SCALE GENOMIC DNA]</scope>
    <source>
        <strain evidence="11">KCTC 52487</strain>
    </source>
</reference>
<evidence type="ECO:0000256" key="5">
    <source>
        <dbReference type="HAMAP-Rule" id="MF_00378"/>
    </source>
</evidence>
<dbReference type="InterPro" id="IPR003753">
    <property type="entry name" value="Exonuc_VII_L"/>
</dbReference>
<evidence type="ECO:0000256" key="3">
    <source>
        <dbReference type="ARBA" id="ARBA00022801"/>
    </source>
</evidence>
<dbReference type="InterPro" id="IPR020579">
    <property type="entry name" value="Exonuc_VII_lsu_C"/>
</dbReference>
<protein>
    <recommendedName>
        <fullName evidence="5">Exodeoxyribonuclease 7 large subunit</fullName>
        <ecNumber evidence="5">3.1.11.6</ecNumber>
    </recommendedName>
    <alternativeName>
        <fullName evidence="5">Exodeoxyribonuclease VII large subunit</fullName>
        <shortName evidence="5">Exonuclease VII large subunit</shortName>
    </alternativeName>
</protein>
<dbReference type="PANTHER" id="PTHR30008:SF0">
    <property type="entry name" value="EXODEOXYRIBONUCLEASE 7 LARGE SUBUNIT"/>
    <property type="match status" value="1"/>
</dbReference>
<comment type="function">
    <text evidence="5">Bidirectionally degrades single-stranded DNA into large acid-insoluble oligonucleotides, which are then degraded further into small acid-soluble oligonucleotides.</text>
</comment>
<dbReference type="InterPro" id="IPR025824">
    <property type="entry name" value="OB-fold_nuc-bd_dom"/>
</dbReference>
<dbReference type="EC" id="3.1.11.6" evidence="5"/>
<evidence type="ECO:0000313" key="11">
    <source>
        <dbReference type="Proteomes" id="UP001595379"/>
    </source>
</evidence>
<evidence type="ECO:0000259" key="9">
    <source>
        <dbReference type="Pfam" id="PF13742"/>
    </source>
</evidence>
<feature type="compositionally biased region" description="Basic and acidic residues" evidence="7">
    <location>
        <begin position="481"/>
        <end position="493"/>
    </location>
</feature>
<evidence type="ECO:0000256" key="6">
    <source>
        <dbReference type="RuleBase" id="RU004355"/>
    </source>
</evidence>
<comment type="subcellular location">
    <subcellularLocation>
        <location evidence="5 6">Cytoplasm</location>
    </subcellularLocation>
</comment>
<keyword evidence="2 5" id="KW-0540">Nuclease</keyword>
<evidence type="ECO:0000256" key="2">
    <source>
        <dbReference type="ARBA" id="ARBA00022722"/>
    </source>
</evidence>
<feature type="domain" description="OB-fold nucleic acid binding" evidence="9">
    <location>
        <begin position="11"/>
        <end position="103"/>
    </location>
</feature>
<feature type="domain" description="Exonuclease VII large subunit C-terminal" evidence="8">
    <location>
        <begin position="127"/>
        <end position="350"/>
    </location>
</feature>
<evidence type="ECO:0000256" key="7">
    <source>
        <dbReference type="SAM" id="MobiDB-lite"/>
    </source>
</evidence>
<dbReference type="RefSeq" id="WP_343164293.1">
    <property type="nucleotide sequence ID" value="NZ_JBHRSV010000019.1"/>
</dbReference>
<evidence type="ECO:0000259" key="8">
    <source>
        <dbReference type="Pfam" id="PF02601"/>
    </source>
</evidence>
<keyword evidence="1 5" id="KW-0963">Cytoplasm</keyword>
<keyword evidence="4 5" id="KW-0269">Exonuclease</keyword>
<dbReference type="HAMAP" id="MF_00378">
    <property type="entry name" value="Exonuc_7_L"/>
    <property type="match status" value="1"/>
</dbReference>
<organism evidence="10 11">
    <name type="scientific">Hyphobacterium vulgare</name>
    <dbReference type="NCBI Taxonomy" id="1736751"/>
    <lineage>
        <taxon>Bacteria</taxon>
        <taxon>Pseudomonadati</taxon>
        <taxon>Pseudomonadota</taxon>
        <taxon>Alphaproteobacteria</taxon>
        <taxon>Maricaulales</taxon>
        <taxon>Maricaulaceae</taxon>
        <taxon>Hyphobacterium</taxon>
    </lineage>
</organism>
<gene>
    <name evidence="5 10" type="primary">xseA</name>
    <name evidence="10" type="ORF">ACFOOR_10340</name>
</gene>
<dbReference type="CDD" id="cd04489">
    <property type="entry name" value="ExoVII_LU_OBF"/>
    <property type="match status" value="1"/>
</dbReference>
<evidence type="ECO:0000256" key="1">
    <source>
        <dbReference type="ARBA" id="ARBA00022490"/>
    </source>
</evidence>
<dbReference type="EMBL" id="JBHRSV010000019">
    <property type="protein sequence ID" value="MFC2926503.1"/>
    <property type="molecule type" value="Genomic_DNA"/>
</dbReference>
<evidence type="ECO:0000256" key="4">
    <source>
        <dbReference type="ARBA" id="ARBA00022839"/>
    </source>
</evidence>
<dbReference type="Pfam" id="PF13742">
    <property type="entry name" value="tRNA_anti_2"/>
    <property type="match status" value="1"/>
</dbReference>
<comment type="caution">
    <text evidence="10">The sequence shown here is derived from an EMBL/GenBank/DDBJ whole genome shotgun (WGS) entry which is preliminary data.</text>
</comment>
<sequence length="521" mass="56665">MSEDASNAHEFSVSELALSLKRTVEDVYGHVRVRGELGRVTLAKSGHMYLDLKDDKAVIDGVMWKGPVSALSFRPEEGLEVIAEGRLSTYPGRSKYQIIIEKLEPAGAGALMALLEERKKKLAAEGLFAAERKRALPFLPKVIGVVTSPTGAVIRDILHRLEDRFPVHVLLWPVVVQGETAAAQIAAAIEGFNALPAGGPIPRPDVLIVARGGGSIEDLWAFNEEIVVRAAAASGIPLISAVGHETDTTLIDYASDRRAPTPTGAAEMAVPVRSQLMEETGSWGERLTRGLLRLVDSRKTELRSAARALPRPETLLGLARQRFDSAADRLPVALNRLVERRKDRLRIASASLHSPKALIAMARQRYAGSKDRLAPALRSLTRSRRERLNTVMAGLRPATLKRELQRERRNLGQLVGRLSICAESRTRERRKDLAALSARLDSVNFKSVLGRGFALVRDGDGALVRAGASLQPGQGIEIEFSDTRRDAVVDGTRHSATPSPVPAKKRAPAPKHPSPKQGSLF</sequence>
<name>A0ABV6ZYR6_9PROT</name>
<comment type="subunit">
    <text evidence="5">Heterooligomer composed of large and small subunits.</text>
</comment>
<keyword evidence="11" id="KW-1185">Reference proteome</keyword>
<feature type="region of interest" description="Disordered" evidence="7">
    <location>
        <begin position="481"/>
        <end position="521"/>
    </location>
</feature>
<accession>A0ABV6ZYR6</accession>